<dbReference type="HOGENOM" id="CLU_1941523_0_0_1"/>
<dbReference type="AlphaFoldDB" id="A0A0E0LZE3"/>
<accession>A0A0E0LZE3</accession>
<protein>
    <submittedName>
        <fullName evidence="2">Uncharacterized protein</fullName>
    </submittedName>
</protein>
<dbReference type="EnsemblPlants" id="OPUNC09G03650.1">
    <property type="protein sequence ID" value="OPUNC09G03650.1"/>
    <property type="gene ID" value="OPUNC09G03650"/>
</dbReference>
<feature type="compositionally biased region" description="Low complexity" evidence="1">
    <location>
        <begin position="83"/>
        <end position="108"/>
    </location>
</feature>
<feature type="compositionally biased region" description="Basic and acidic residues" evidence="1">
    <location>
        <begin position="66"/>
        <end position="76"/>
    </location>
</feature>
<reference evidence="2" key="2">
    <citation type="submission" date="2018-05" db="EMBL/GenBank/DDBJ databases">
        <title>OpunRS2 (Oryza punctata Reference Sequence Version 2).</title>
        <authorList>
            <person name="Zhang J."/>
            <person name="Kudrna D."/>
            <person name="Lee S."/>
            <person name="Talag J."/>
            <person name="Welchert J."/>
            <person name="Wing R.A."/>
        </authorList>
    </citation>
    <scope>NUCLEOTIDE SEQUENCE [LARGE SCALE GENOMIC DNA]</scope>
</reference>
<feature type="region of interest" description="Disordered" evidence="1">
    <location>
        <begin position="66"/>
        <end position="108"/>
    </location>
</feature>
<sequence length="130" mass="14278">MSNKCRRCPTKEGTSNKTEDDPNKTEEESKLTLQDRIDSAWATSNGLYIGSYYIRSYSYIIDKAVDAEGNSRRVDPTIEDETTGSGDSDSNGSTGVKSTTSGLSTTQQLIRASQPIGLQYAFADPQNFQF</sequence>
<dbReference type="Proteomes" id="UP000026962">
    <property type="component" value="Chromosome 9"/>
</dbReference>
<organism evidence="2">
    <name type="scientific">Oryza punctata</name>
    <name type="common">Red rice</name>
    <dbReference type="NCBI Taxonomy" id="4537"/>
    <lineage>
        <taxon>Eukaryota</taxon>
        <taxon>Viridiplantae</taxon>
        <taxon>Streptophyta</taxon>
        <taxon>Embryophyta</taxon>
        <taxon>Tracheophyta</taxon>
        <taxon>Spermatophyta</taxon>
        <taxon>Magnoliopsida</taxon>
        <taxon>Liliopsida</taxon>
        <taxon>Poales</taxon>
        <taxon>Poaceae</taxon>
        <taxon>BOP clade</taxon>
        <taxon>Oryzoideae</taxon>
        <taxon>Oryzeae</taxon>
        <taxon>Oryzinae</taxon>
        <taxon>Oryza</taxon>
    </lineage>
</organism>
<proteinExistence type="predicted"/>
<dbReference type="Gramene" id="OPUNC09G03650.1">
    <property type="protein sequence ID" value="OPUNC09G03650.1"/>
    <property type="gene ID" value="OPUNC09G03650"/>
</dbReference>
<feature type="region of interest" description="Disordered" evidence="1">
    <location>
        <begin position="1"/>
        <end position="31"/>
    </location>
</feature>
<evidence type="ECO:0000256" key="1">
    <source>
        <dbReference type="SAM" id="MobiDB-lite"/>
    </source>
</evidence>
<feature type="compositionally biased region" description="Basic and acidic residues" evidence="1">
    <location>
        <begin position="17"/>
        <end position="31"/>
    </location>
</feature>
<name>A0A0E0LZE3_ORYPU</name>
<reference evidence="2" key="1">
    <citation type="submission" date="2015-04" db="UniProtKB">
        <authorList>
            <consortium name="EnsemblPlants"/>
        </authorList>
    </citation>
    <scope>IDENTIFICATION</scope>
</reference>
<evidence type="ECO:0000313" key="2">
    <source>
        <dbReference type="EnsemblPlants" id="OPUNC09G03650.1"/>
    </source>
</evidence>
<keyword evidence="3" id="KW-1185">Reference proteome</keyword>
<evidence type="ECO:0000313" key="3">
    <source>
        <dbReference type="Proteomes" id="UP000026962"/>
    </source>
</evidence>